<dbReference type="Pfam" id="PF14243">
    <property type="entry name" value="R2K_3"/>
    <property type="match status" value="1"/>
</dbReference>
<dbReference type="AlphaFoldDB" id="A0A6M3X7V7"/>
<protein>
    <recommendedName>
        <fullName evidence="1">ATP-grasp domain-containing protein</fullName>
    </recommendedName>
</protein>
<sequence length="310" mass="36692">MKEYPKNSLFYWYPKIKDLEIPMPETIMLPFPSEDTIGALFFIDSDYREPRDDQLKKEYESLIVEACKKIGYPAFLRSDETSHKHGWKDTCYLTREEDIPRHLYELIEFTEMAGMMGGLSINGFVVREFMKLDTRFTAFHGRMPVAKEFRFFVKDGKLQCWHPYWFPACMVRPSIENWFDVLMDMEKLDELNLDMLTVWAELIGETVGGYWSIDFCKLKDESWAMTDMAQGEDSFHWSICKYAPENMKRYGDPYAMPEGWNATIYSDNLRNCALMNKEGICTHRKNLFESKCGLDDQTECVWYKKRTVEK</sequence>
<dbReference type="EMBL" id="MT143957">
    <property type="protein sequence ID" value="QJH93223.1"/>
    <property type="molecule type" value="Genomic_DNA"/>
</dbReference>
<evidence type="ECO:0000313" key="2">
    <source>
        <dbReference type="EMBL" id="QJH93223.1"/>
    </source>
</evidence>
<name>A0A6M3X7V7_9ZZZZ</name>
<evidence type="ECO:0000259" key="1">
    <source>
        <dbReference type="Pfam" id="PF14243"/>
    </source>
</evidence>
<proteinExistence type="predicted"/>
<reference evidence="2" key="1">
    <citation type="submission" date="2020-03" db="EMBL/GenBank/DDBJ databases">
        <title>The deep terrestrial virosphere.</title>
        <authorList>
            <person name="Holmfeldt K."/>
            <person name="Nilsson E."/>
            <person name="Simone D."/>
            <person name="Lopez-Fernandez M."/>
            <person name="Wu X."/>
            <person name="de Brujin I."/>
            <person name="Lundin D."/>
            <person name="Andersson A."/>
            <person name="Bertilsson S."/>
            <person name="Dopson M."/>
        </authorList>
    </citation>
    <scope>NUCLEOTIDE SEQUENCE</scope>
    <source>
        <strain evidence="2">MM171B03506</strain>
    </source>
</reference>
<accession>A0A6M3X7V7</accession>
<feature type="domain" description="ATP-grasp" evidence="1">
    <location>
        <begin position="72"/>
        <end position="183"/>
    </location>
</feature>
<dbReference type="InterPro" id="IPR025643">
    <property type="entry name" value="R2K_3"/>
</dbReference>
<organism evidence="2">
    <name type="scientific">viral metagenome</name>
    <dbReference type="NCBI Taxonomy" id="1070528"/>
    <lineage>
        <taxon>unclassified sequences</taxon>
        <taxon>metagenomes</taxon>
        <taxon>organismal metagenomes</taxon>
    </lineage>
</organism>
<gene>
    <name evidence="2" type="ORF">MM171B03506_0007</name>
</gene>